<dbReference type="InterPro" id="IPR036661">
    <property type="entry name" value="Luciferase-like_sf"/>
</dbReference>
<dbReference type="NCBIfam" id="TIGR03858">
    <property type="entry name" value="LLM_2I7G"/>
    <property type="match status" value="1"/>
</dbReference>
<name>A0A1J5SMV6_9ZZZZ</name>
<proteinExistence type="predicted"/>
<organism evidence="4">
    <name type="scientific">mine drainage metagenome</name>
    <dbReference type="NCBI Taxonomy" id="410659"/>
    <lineage>
        <taxon>unclassified sequences</taxon>
        <taxon>metagenomes</taxon>
        <taxon>ecological metagenomes</taxon>
    </lineage>
</organism>
<feature type="domain" description="Luciferase-like" evidence="3">
    <location>
        <begin position="20"/>
        <end position="303"/>
    </location>
</feature>
<dbReference type="InterPro" id="IPR050766">
    <property type="entry name" value="Bact_Lucif_Oxidored"/>
</dbReference>
<sequence length="348" mass="37500">MELGVDSFVATGLDPEGAGRAGDAGRVRELLEQAALADQVGLDVFGVGEHHRPDYLSSSPAVLLAAIAARTRRIRLTSAVTVLSSDDPVRVFQQFALLDLVSGGRAEITVGRGSFIESYPLFGFDLDDYDSLFTEKLELLLKVRAAPKVTWSGRHRAPIDERGVYPRPVQDPLPVWIGVGGTPQSFVRAGGLGLPLMVAIIGGQPAKFRGLVDLYRETGRTAGHEPGRLRVGVHSIGFVADTREAAREQFWPAFEDLFSRLGRERGWPPTTRAQFDAACGPSGAMVVGDPESVAEKILAEHAALGGLSRFTVLLDNRLLTHRQILRAIELLGTRVAPLVRREAGVASA</sequence>
<dbReference type="PANTHER" id="PTHR30137">
    <property type="entry name" value="LUCIFERASE-LIKE MONOOXYGENASE"/>
    <property type="match status" value="1"/>
</dbReference>
<dbReference type="EC" id="1.14.13.107" evidence="4"/>
<evidence type="ECO:0000256" key="1">
    <source>
        <dbReference type="ARBA" id="ARBA00023002"/>
    </source>
</evidence>
<keyword evidence="1 4" id="KW-0560">Oxidoreductase</keyword>
<dbReference type="Gene3D" id="3.20.20.30">
    <property type="entry name" value="Luciferase-like domain"/>
    <property type="match status" value="1"/>
</dbReference>
<comment type="caution">
    <text evidence="4">The sequence shown here is derived from an EMBL/GenBank/DDBJ whole genome shotgun (WGS) entry which is preliminary data.</text>
</comment>
<dbReference type="InterPro" id="IPR022290">
    <property type="entry name" value="LLM_Atu2307-like"/>
</dbReference>
<dbReference type="GO" id="GO:0005829">
    <property type="term" value="C:cytosol"/>
    <property type="evidence" value="ECO:0007669"/>
    <property type="project" value="TreeGrafter"/>
</dbReference>
<reference evidence="4" key="1">
    <citation type="submission" date="2016-10" db="EMBL/GenBank/DDBJ databases">
        <title>Sequence of Gallionella enrichment culture.</title>
        <authorList>
            <person name="Poehlein A."/>
            <person name="Muehling M."/>
            <person name="Daniel R."/>
        </authorList>
    </citation>
    <scope>NUCLEOTIDE SEQUENCE</scope>
</reference>
<protein>
    <submittedName>
        <fullName evidence="4">Limonene 1,2-monooxygenase</fullName>
        <ecNumber evidence="4">1.14.13.107</ecNumber>
    </submittedName>
</protein>
<dbReference type="InterPro" id="IPR011251">
    <property type="entry name" value="Luciferase-like_dom"/>
</dbReference>
<dbReference type="EMBL" id="MLJW01000027">
    <property type="protein sequence ID" value="OIR09283.1"/>
    <property type="molecule type" value="Genomic_DNA"/>
</dbReference>
<dbReference type="Pfam" id="PF00296">
    <property type="entry name" value="Bac_luciferase"/>
    <property type="match status" value="1"/>
</dbReference>
<dbReference type="GO" id="GO:0052601">
    <property type="term" value="F:limonene 1,2-monooxygenase [NAD(P)H) activity"/>
    <property type="evidence" value="ECO:0007669"/>
    <property type="project" value="UniProtKB-EC"/>
</dbReference>
<keyword evidence="2 4" id="KW-0503">Monooxygenase</keyword>
<evidence type="ECO:0000313" key="4">
    <source>
        <dbReference type="EMBL" id="OIR09283.1"/>
    </source>
</evidence>
<dbReference type="SUPFAM" id="SSF51679">
    <property type="entry name" value="Bacterial luciferase-like"/>
    <property type="match status" value="1"/>
</dbReference>
<dbReference type="PANTHER" id="PTHR30137:SF8">
    <property type="entry name" value="BLR5498 PROTEIN"/>
    <property type="match status" value="1"/>
</dbReference>
<evidence type="ECO:0000256" key="2">
    <source>
        <dbReference type="ARBA" id="ARBA00023033"/>
    </source>
</evidence>
<evidence type="ECO:0000259" key="3">
    <source>
        <dbReference type="Pfam" id="PF00296"/>
    </source>
</evidence>
<dbReference type="AlphaFoldDB" id="A0A1J5SMV6"/>
<accession>A0A1J5SMV6</accession>
<gene>
    <name evidence="4" type="primary">limB_1</name>
    <name evidence="4" type="ORF">GALL_85160</name>
</gene>